<keyword evidence="4 6" id="KW-1133">Transmembrane helix</keyword>
<feature type="transmembrane region" description="Helical" evidence="6">
    <location>
        <begin position="163"/>
        <end position="181"/>
    </location>
</feature>
<evidence type="ECO:0000256" key="2">
    <source>
        <dbReference type="ARBA" id="ARBA00010350"/>
    </source>
</evidence>
<comment type="subcellular location">
    <subcellularLocation>
        <location evidence="1">Membrane</location>
        <topology evidence="1">Multi-pass membrane protein</topology>
    </subcellularLocation>
</comment>
<dbReference type="Pfam" id="PF01027">
    <property type="entry name" value="Bax1-I"/>
    <property type="match status" value="1"/>
</dbReference>
<reference evidence="7 8" key="1">
    <citation type="submission" date="2020-01" db="EMBL/GenBank/DDBJ databases">
        <title>Jiella pacifica sp. nov.</title>
        <authorList>
            <person name="Xue Z."/>
            <person name="Zhu S."/>
            <person name="Chen J."/>
            <person name="Yang J."/>
        </authorList>
    </citation>
    <scope>NUCLEOTIDE SEQUENCE [LARGE SCALE GENOMIC DNA]</scope>
    <source>
        <strain evidence="7 8">40Bstr34</strain>
    </source>
</reference>
<dbReference type="PANTHER" id="PTHR23291:SF50">
    <property type="entry name" value="PROTEIN LIFEGUARD 4"/>
    <property type="match status" value="1"/>
</dbReference>
<dbReference type="RefSeq" id="WP_163461228.1">
    <property type="nucleotide sequence ID" value="NZ_JAAAMG010000002.1"/>
</dbReference>
<feature type="transmembrane region" description="Helical" evidence="6">
    <location>
        <begin position="187"/>
        <end position="204"/>
    </location>
</feature>
<evidence type="ECO:0000313" key="8">
    <source>
        <dbReference type="Proteomes" id="UP000469011"/>
    </source>
</evidence>
<evidence type="ECO:0000313" key="7">
    <source>
        <dbReference type="EMBL" id="NDW03619.1"/>
    </source>
</evidence>
<protein>
    <submittedName>
        <fullName evidence="7">BAX inhibitor (BI)-1/YccA family protein</fullName>
    </submittedName>
</protein>
<evidence type="ECO:0000256" key="5">
    <source>
        <dbReference type="ARBA" id="ARBA00023136"/>
    </source>
</evidence>
<comment type="similarity">
    <text evidence="2 6">Belongs to the BI1 family.</text>
</comment>
<keyword evidence="5 6" id="KW-0472">Membrane</keyword>
<feature type="transmembrane region" description="Helical" evidence="6">
    <location>
        <begin position="109"/>
        <end position="127"/>
    </location>
</feature>
<evidence type="ECO:0000256" key="3">
    <source>
        <dbReference type="ARBA" id="ARBA00022692"/>
    </source>
</evidence>
<evidence type="ECO:0000256" key="1">
    <source>
        <dbReference type="ARBA" id="ARBA00004141"/>
    </source>
</evidence>
<dbReference type="PANTHER" id="PTHR23291">
    <property type="entry name" value="BAX INHIBITOR-RELATED"/>
    <property type="match status" value="1"/>
</dbReference>
<feature type="transmembrane region" description="Helical" evidence="6">
    <location>
        <begin position="231"/>
        <end position="249"/>
    </location>
</feature>
<gene>
    <name evidence="7" type="ORF">GTK09_04195</name>
</gene>
<keyword evidence="3 6" id="KW-0812">Transmembrane</keyword>
<organism evidence="7 8">
    <name type="scientific">Jiella pacifica</name>
    <dbReference type="NCBI Taxonomy" id="2696469"/>
    <lineage>
        <taxon>Bacteria</taxon>
        <taxon>Pseudomonadati</taxon>
        <taxon>Pseudomonadota</taxon>
        <taxon>Alphaproteobacteria</taxon>
        <taxon>Hyphomicrobiales</taxon>
        <taxon>Aurantimonadaceae</taxon>
        <taxon>Jiella</taxon>
    </lineage>
</organism>
<sequence>MADYRNASMRSVPAAGTRTDIDQGLRTYMLKVYNLMAGGLALTGIAAYALYSFSVVTNGAGDVVGLTQLGNVVFNSPLRWVLMLAPLAMVFFLSFRVHKMSVQAAQATFWTYAAMVGLSLSTIFLVYTQESITQVFFITAASFGALSLWGYTTKRDISGWGSFLFMGVIGIVIAMIVNIFLASPALTFAISVIGVLVFAGLTAYDTQQIKEMYYEGDGSAVMGRKAVMGALRLYLDFLNMFLFLLQLFGNRN</sequence>
<accession>A0A6N9T118</accession>
<dbReference type="GO" id="GO:0005886">
    <property type="term" value="C:plasma membrane"/>
    <property type="evidence" value="ECO:0007669"/>
    <property type="project" value="TreeGrafter"/>
</dbReference>
<keyword evidence="8" id="KW-1185">Reference proteome</keyword>
<dbReference type="InterPro" id="IPR006214">
    <property type="entry name" value="Bax_inhibitor_1-related"/>
</dbReference>
<evidence type="ECO:0000256" key="6">
    <source>
        <dbReference type="RuleBase" id="RU004379"/>
    </source>
</evidence>
<feature type="transmembrane region" description="Helical" evidence="6">
    <location>
        <begin position="78"/>
        <end position="97"/>
    </location>
</feature>
<proteinExistence type="inferred from homology"/>
<dbReference type="EMBL" id="JAAAMG010000002">
    <property type="protein sequence ID" value="NDW03619.1"/>
    <property type="molecule type" value="Genomic_DNA"/>
</dbReference>
<dbReference type="AlphaFoldDB" id="A0A6N9T118"/>
<name>A0A6N9T118_9HYPH</name>
<dbReference type="Proteomes" id="UP000469011">
    <property type="component" value="Unassembled WGS sequence"/>
</dbReference>
<dbReference type="CDD" id="cd10432">
    <property type="entry name" value="BI-1-like_bacterial"/>
    <property type="match status" value="1"/>
</dbReference>
<feature type="transmembrane region" description="Helical" evidence="6">
    <location>
        <begin position="32"/>
        <end position="51"/>
    </location>
</feature>
<evidence type="ECO:0000256" key="4">
    <source>
        <dbReference type="ARBA" id="ARBA00022989"/>
    </source>
</evidence>
<comment type="caution">
    <text evidence="7">The sequence shown here is derived from an EMBL/GenBank/DDBJ whole genome shotgun (WGS) entry which is preliminary data.</text>
</comment>
<feature type="transmembrane region" description="Helical" evidence="6">
    <location>
        <begin position="133"/>
        <end position="151"/>
    </location>
</feature>